<dbReference type="PANTHER" id="PTHR48111">
    <property type="entry name" value="REGULATOR OF RPOS"/>
    <property type="match status" value="1"/>
</dbReference>
<keyword evidence="6" id="KW-0804">Transcription</keyword>
<dbReference type="GO" id="GO:0005829">
    <property type="term" value="C:cytosol"/>
    <property type="evidence" value="ECO:0007669"/>
    <property type="project" value="TreeGrafter"/>
</dbReference>
<dbReference type="OrthoDB" id="9790442at2"/>
<evidence type="ECO:0000256" key="7">
    <source>
        <dbReference type="PROSITE-ProRule" id="PRU00169"/>
    </source>
</evidence>
<evidence type="ECO:0000259" key="9">
    <source>
        <dbReference type="PROSITE" id="PS50110"/>
    </source>
</evidence>
<dbReference type="Gene3D" id="1.10.10.10">
    <property type="entry name" value="Winged helix-like DNA-binding domain superfamily/Winged helix DNA-binding domain"/>
    <property type="match status" value="1"/>
</dbReference>
<name>E0IF22_9BACL</name>
<proteinExistence type="predicted"/>
<dbReference type="GO" id="GO:0006355">
    <property type="term" value="P:regulation of DNA-templated transcription"/>
    <property type="evidence" value="ECO:0007669"/>
    <property type="project" value="InterPro"/>
</dbReference>
<organism evidence="11 12">
    <name type="scientific">Paenibacillus curdlanolyticus YK9</name>
    <dbReference type="NCBI Taxonomy" id="717606"/>
    <lineage>
        <taxon>Bacteria</taxon>
        <taxon>Bacillati</taxon>
        <taxon>Bacillota</taxon>
        <taxon>Bacilli</taxon>
        <taxon>Bacillales</taxon>
        <taxon>Paenibacillaceae</taxon>
        <taxon>Paenibacillus</taxon>
    </lineage>
</organism>
<dbReference type="SUPFAM" id="SSF52172">
    <property type="entry name" value="CheY-like"/>
    <property type="match status" value="1"/>
</dbReference>
<dbReference type="STRING" id="717606.PaecuDRAFT_4263"/>
<evidence type="ECO:0000256" key="1">
    <source>
        <dbReference type="ARBA" id="ARBA00004496"/>
    </source>
</evidence>
<evidence type="ECO:0000313" key="11">
    <source>
        <dbReference type="EMBL" id="EFM08798.1"/>
    </source>
</evidence>
<comment type="subcellular location">
    <subcellularLocation>
        <location evidence="1">Cytoplasm</location>
    </subcellularLocation>
</comment>
<keyword evidence="5 8" id="KW-0238">DNA-binding</keyword>
<dbReference type="EMBL" id="AEDD01000013">
    <property type="protein sequence ID" value="EFM08798.1"/>
    <property type="molecule type" value="Genomic_DNA"/>
</dbReference>
<protein>
    <submittedName>
        <fullName evidence="11">Two component transcriptional regulator, winged helix family</fullName>
    </submittedName>
</protein>
<feature type="modified residue" description="4-aspartylphosphate" evidence="7">
    <location>
        <position position="53"/>
    </location>
</feature>
<dbReference type="Proteomes" id="UP000005387">
    <property type="component" value="Unassembled WGS sequence"/>
</dbReference>
<dbReference type="GO" id="GO:0000156">
    <property type="term" value="F:phosphorelay response regulator activity"/>
    <property type="evidence" value="ECO:0007669"/>
    <property type="project" value="TreeGrafter"/>
</dbReference>
<dbReference type="PROSITE" id="PS51755">
    <property type="entry name" value="OMPR_PHOB"/>
    <property type="match status" value="1"/>
</dbReference>
<dbReference type="PROSITE" id="PS50110">
    <property type="entry name" value="RESPONSE_REGULATORY"/>
    <property type="match status" value="1"/>
</dbReference>
<evidence type="ECO:0000256" key="2">
    <source>
        <dbReference type="ARBA" id="ARBA00022553"/>
    </source>
</evidence>
<dbReference type="FunFam" id="1.10.10.10:FF:000018">
    <property type="entry name" value="DNA-binding response regulator ResD"/>
    <property type="match status" value="1"/>
</dbReference>
<dbReference type="Pfam" id="PF00486">
    <property type="entry name" value="Trans_reg_C"/>
    <property type="match status" value="1"/>
</dbReference>
<dbReference type="CDD" id="cd00383">
    <property type="entry name" value="trans_reg_C"/>
    <property type="match status" value="1"/>
</dbReference>
<evidence type="ECO:0000256" key="3">
    <source>
        <dbReference type="ARBA" id="ARBA00023012"/>
    </source>
</evidence>
<dbReference type="Pfam" id="PF00072">
    <property type="entry name" value="Response_reg"/>
    <property type="match status" value="1"/>
</dbReference>
<dbReference type="GO" id="GO:0032993">
    <property type="term" value="C:protein-DNA complex"/>
    <property type="evidence" value="ECO:0007669"/>
    <property type="project" value="TreeGrafter"/>
</dbReference>
<reference evidence="11 12" key="1">
    <citation type="submission" date="2010-07" db="EMBL/GenBank/DDBJ databases">
        <title>The draft genome of Paenibacillus curdlanolyticus YK9.</title>
        <authorList>
            <consortium name="US DOE Joint Genome Institute (JGI-PGF)"/>
            <person name="Lucas S."/>
            <person name="Copeland A."/>
            <person name="Lapidus A."/>
            <person name="Cheng J.-F."/>
            <person name="Bruce D."/>
            <person name="Goodwin L."/>
            <person name="Pitluck S."/>
            <person name="Land M.L."/>
            <person name="Hauser L."/>
            <person name="Chang Y.-J."/>
            <person name="Jeffries C."/>
            <person name="Anderson I.J."/>
            <person name="Johnson E."/>
            <person name="Loganathan U."/>
            <person name="Mulhopadhyay B."/>
            <person name="Kyrpides N."/>
            <person name="Woyke T.J."/>
        </authorList>
    </citation>
    <scope>NUCLEOTIDE SEQUENCE [LARGE SCALE GENOMIC DNA]</scope>
    <source>
        <strain evidence="11 12">YK9</strain>
    </source>
</reference>
<gene>
    <name evidence="11" type="ORF">PaecuDRAFT_4263</name>
</gene>
<evidence type="ECO:0000313" key="12">
    <source>
        <dbReference type="Proteomes" id="UP000005387"/>
    </source>
</evidence>
<evidence type="ECO:0000256" key="5">
    <source>
        <dbReference type="ARBA" id="ARBA00023125"/>
    </source>
</evidence>
<evidence type="ECO:0000256" key="4">
    <source>
        <dbReference type="ARBA" id="ARBA00023015"/>
    </source>
</evidence>
<keyword evidence="12" id="KW-1185">Reference proteome</keyword>
<dbReference type="CDD" id="cd17574">
    <property type="entry name" value="REC_OmpR"/>
    <property type="match status" value="1"/>
</dbReference>
<dbReference type="InterPro" id="IPR036388">
    <property type="entry name" value="WH-like_DNA-bd_sf"/>
</dbReference>
<dbReference type="Gene3D" id="3.40.50.2300">
    <property type="match status" value="1"/>
</dbReference>
<accession>E0IF22</accession>
<keyword evidence="4" id="KW-0805">Transcription regulation</keyword>
<dbReference type="RefSeq" id="WP_006040246.1">
    <property type="nucleotide sequence ID" value="NZ_AEDD01000013.1"/>
</dbReference>
<dbReference type="InterPro" id="IPR039420">
    <property type="entry name" value="WalR-like"/>
</dbReference>
<keyword evidence="2 7" id="KW-0597">Phosphoprotein</keyword>
<dbReference type="InterPro" id="IPR001789">
    <property type="entry name" value="Sig_transdc_resp-reg_receiver"/>
</dbReference>
<dbReference type="InterPro" id="IPR011006">
    <property type="entry name" value="CheY-like_superfamily"/>
</dbReference>
<dbReference type="InterPro" id="IPR001867">
    <property type="entry name" value="OmpR/PhoB-type_DNA-bd"/>
</dbReference>
<feature type="DNA-binding region" description="OmpR/PhoB-type" evidence="8">
    <location>
        <begin position="133"/>
        <end position="232"/>
    </location>
</feature>
<dbReference type="PANTHER" id="PTHR48111:SF40">
    <property type="entry name" value="PHOSPHATE REGULON TRANSCRIPTIONAL REGULATORY PROTEIN PHOB"/>
    <property type="match status" value="1"/>
</dbReference>
<keyword evidence="3" id="KW-0902">Two-component regulatory system</keyword>
<sequence length="235" mass="26946">MDMTILITDDEIEIAELLQLFLEKEGYQVVVAYNGTEAWELLQHRTIDLAILDINMPLMDGFALLKHIRTIHTFPVIVISARNSDYDKILGLGLGADDFIAKPFNPLEVVARVQAQLRRANEFNKPSVPEQPADTTTLGRLVLDHSSCTLLRGDEPIPLTALEYRLLKTFMLSPGKIFTKRHLFELVWSDLYLGDDNAIMVQISRLREKIEEQPKQPRYIQTVRGLGYKFQEKEH</sequence>
<dbReference type="AlphaFoldDB" id="E0IF22"/>
<evidence type="ECO:0000259" key="10">
    <source>
        <dbReference type="PROSITE" id="PS51755"/>
    </source>
</evidence>
<dbReference type="SMART" id="SM00448">
    <property type="entry name" value="REC"/>
    <property type="match status" value="1"/>
</dbReference>
<dbReference type="eggNOG" id="COG0745">
    <property type="taxonomic scope" value="Bacteria"/>
</dbReference>
<feature type="domain" description="Response regulatory" evidence="9">
    <location>
        <begin position="4"/>
        <end position="117"/>
    </location>
</feature>
<dbReference type="Gene3D" id="6.10.250.690">
    <property type="match status" value="1"/>
</dbReference>
<evidence type="ECO:0000256" key="8">
    <source>
        <dbReference type="PROSITE-ProRule" id="PRU01091"/>
    </source>
</evidence>
<feature type="domain" description="OmpR/PhoB-type" evidence="10">
    <location>
        <begin position="133"/>
        <end position="232"/>
    </location>
</feature>
<evidence type="ECO:0000256" key="6">
    <source>
        <dbReference type="ARBA" id="ARBA00023163"/>
    </source>
</evidence>
<dbReference type="SMART" id="SM00862">
    <property type="entry name" value="Trans_reg_C"/>
    <property type="match status" value="1"/>
</dbReference>
<dbReference type="GO" id="GO:0000976">
    <property type="term" value="F:transcription cis-regulatory region binding"/>
    <property type="evidence" value="ECO:0007669"/>
    <property type="project" value="TreeGrafter"/>
</dbReference>